<keyword evidence="5" id="KW-0539">Nucleus</keyword>
<feature type="compositionally biased region" description="Basic residues" evidence="6">
    <location>
        <begin position="591"/>
        <end position="603"/>
    </location>
</feature>
<dbReference type="GO" id="GO:0005524">
    <property type="term" value="F:ATP binding"/>
    <property type="evidence" value="ECO:0007669"/>
    <property type="project" value="InterPro"/>
</dbReference>
<dbReference type="GO" id="GO:0042393">
    <property type="term" value="F:histone binding"/>
    <property type="evidence" value="ECO:0007669"/>
    <property type="project" value="TreeGrafter"/>
</dbReference>
<dbReference type="SMART" id="SM00490">
    <property type="entry name" value="HELICc"/>
    <property type="match status" value="1"/>
</dbReference>
<evidence type="ECO:0000259" key="8">
    <source>
        <dbReference type="PROSITE" id="PS51194"/>
    </source>
</evidence>
<dbReference type="PANTHER" id="PTHR45623:SF17">
    <property type="entry name" value="CHROMODOMAIN-HELICASE-DNA-BINDING PROTEIN 3-RELATED"/>
    <property type="match status" value="1"/>
</dbReference>
<dbReference type="InterPro" id="IPR014001">
    <property type="entry name" value="Helicase_ATP-bd"/>
</dbReference>
<gene>
    <name evidence="9" type="ORF">Daesc_007947</name>
</gene>
<evidence type="ECO:0000256" key="4">
    <source>
        <dbReference type="ARBA" id="ARBA00022840"/>
    </source>
</evidence>
<dbReference type="CDD" id="cd18793">
    <property type="entry name" value="SF2_C_SNF"/>
    <property type="match status" value="1"/>
</dbReference>
<dbReference type="InterPro" id="IPR027417">
    <property type="entry name" value="P-loop_NTPase"/>
</dbReference>
<feature type="domain" description="Helicase ATP-binding" evidence="7">
    <location>
        <begin position="1"/>
        <end position="73"/>
    </location>
</feature>
<evidence type="ECO:0000256" key="3">
    <source>
        <dbReference type="ARBA" id="ARBA00022801"/>
    </source>
</evidence>
<dbReference type="AlphaFoldDB" id="A0AAX6MGX2"/>
<dbReference type="Pfam" id="PF00271">
    <property type="entry name" value="Helicase_C"/>
    <property type="match status" value="1"/>
</dbReference>
<dbReference type="Pfam" id="PF00176">
    <property type="entry name" value="SNF2-rel_dom"/>
    <property type="match status" value="1"/>
</dbReference>
<proteinExistence type="predicted"/>
<accession>A0AAX6MGX2</accession>
<feature type="domain" description="Helicase C-terminal" evidence="8">
    <location>
        <begin position="206"/>
        <end position="365"/>
    </location>
</feature>
<dbReference type="GO" id="GO:0016887">
    <property type="term" value="F:ATP hydrolysis activity"/>
    <property type="evidence" value="ECO:0007669"/>
    <property type="project" value="TreeGrafter"/>
</dbReference>
<dbReference type="Gene3D" id="3.40.50.300">
    <property type="entry name" value="P-loop containing nucleotide triphosphate hydrolases"/>
    <property type="match status" value="1"/>
</dbReference>
<dbReference type="PROSITE" id="PS51194">
    <property type="entry name" value="HELICASE_CTER"/>
    <property type="match status" value="1"/>
</dbReference>
<evidence type="ECO:0000256" key="6">
    <source>
        <dbReference type="SAM" id="MobiDB-lite"/>
    </source>
</evidence>
<keyword evidence="10" id="KW-1185">Reference proteome</keyword>
<evidence type="ECO:0000256" key="2">
    <source>
        <dbReference type="ARBA" id="ARBA00022741"/>
    </source>
</evidence>
<dbReference type="InterPro" id="IPR038718">
    <property type="entry name" value="SNF2-like_sf"/>
</dbReference>
<dbReference type="GO" id="GO:0003677">
    <property type="term" value="F:DNA binding"/>
    <property type="evidence" value="ECO:0007669"/>
    <property type="project" value="TreeGrafter"/>
</dbReference>
<sequence length="659" mass="74221">MSFEAASSVRITFQSVKWAGLIVDEGQRLKNEETQLYRTLVDMKIPCRILLTGTPLQNNKKELFTLLQFIDHKHNAEELDAQYDELTKDNLPKLHDLIRPYFLRRTKAQVLKFLPPMAQLIVPVTMTVLQEKLCKSIIARNPELIKAIISKAKMKASDRKNLSNIMADLRQCLCHPFCFNGNVEDKNVSEEQMQRNLIEASPKFMLLEKMLPKLKAEGHRVLIFSQFIRCLDILEDFLNILGLPFGRIDGNLSALKKQRQIDAFNAPNSPLFAMLLSTRAGGVGINLATADTVIIYDPDWNPHQDIQAISRAHRIGQKDKVLCFQLTTKDTVEENILQTGRKKMALDQALIESLDAENDNSGDLESILKRGAESLFSEKDKVKITYDSAAVDKLLDRSRLERENTDEQTTENQFSMARVWANDSGTLTNNLDQDDHNPPATDTSVWENILKVREEEHRRELAAKQEIYGRGARRRGTQGVDYNSTRVRYIEGVDDVEEQSLTEEQRLEPESGGSDVDEEDELYIDNGAEDDDDEAYGEERGLESLAKSKGTKGKYTASSTPRKSRSKKAKIVNTPSSSRAQPGLRNGKATSTRRSRSPTKRSSGRQSISDDASKAQGQSRSDARVIIPNQSISTGRERLVFIFHDPPLGSSTSPPKPEC</sequence>
<feature type="region of interest" description="Disordered" evidence="6">
    <location>
        <begin position="425"/>
        <end position="444"/>
    </location>
</feature>
<dbReference type="EMBL" id="JBANMG010000007">
    <property type="protein sequence ID" value="KAK6951412.1"/>
    <property type="molecule type" value="Genomic_DNA"/>
</dbReference>
<dbReference type="GO" id="GO:0000785">
    <property type="term" value="C:chromatin"/>
    <property type="evidence" value="ECO:0007669"/>
    <property type="project" value="TreeGrafter"/>
</dbReference>
<dbReference type="GO" id="GO:0140658">
    <property type="term" value="F:ATP-dependent chromatin remodeler activity"/>
    <property type="evidence" value="ECO:0007669"/>
    <property type="project" value="TreeGrafter"/>
</dbReference>
<keyword evidence="3" id="KW-0378">Hydrolase</keyword>
<evidence type="ECO:0000256" key="1">
    <source>
        <dbReference type="ARBA" id="ARBA00004123"/>
    </source>
</evidence>
<dbReference type="GO" id="GO:0005634">
    <property type="term" value="C:nucleus"/>
    <property type="evidence" value="ECO:0007669"/>
    <property type="project" value="UniProtKB-SubCell"/>
</dbReference>
<dbReference type="Proteomes" id="UP001369815">
    <property type="component" value="Unassembled WGS sequence"/>
</dbReference>
<feature type="compositionally biased region" description="Polar residues" evidence="6">
    <location>
        <begin position="606"/>
        <end position="620"/>
    </location>
</feature>
<dbReference type="GO" id="GO:0003682">
    <property type="term" value="F:chromatin binding"/>
    <property type="evidence" value="ECO:0007669"/>
    <property type="project" value="TreeGrafter"/>
</dbReference>
<dbReference type="SUPFAM" id="SSF52540">
    <property type="entry name" value="P-loop containing nucleoside triphosphate hydrolases"/>
    <property type="match status" value="2"/>
</dbReference>
<reference evidence="9 10" key="1">
    <citation type="journal article" date="2024" name="Front Chem Biol">
        <title>Unveiling the potential of Daldinia eschscholtzii MFLUCC 19-0629 through bioactivity and bioinformatics studies for enhanced sustainable agriculture production.</title>
        <authorList>
            <person name="Brooks S."/>
            <person name="Weaver J.A."/>
            <person name="Klomchit A."/>
            <person name="Alharthi S.A."/>
            <person name="Onlamun T."/>
            <person name="Nurani R."/>
            <person name="Vong T.K."/>
            <person name="Alberti F."/>
            <person name="Greco C."/>
        </authorList>
    </citation>
    <scope>NUCLEOTIDE SEQUENCE [LARGE SCALE GENOMIC DNA]</scope>
    <source>
        <strain evidence="9">MFLUCC 19-0629</strain>
    </source>
</reference>
<feature type="region of interest" description="Disordered" evidence="6">
    <location>
        <begin position="493"/>
        <end position="634"/>
    </location>
</feature>
<keyword evidence="4" id="KW-0067">ATP-binding</keyword>
<dbReference type="InterPro" id="IPR000330">
    <property type="entry name" value="SNF2_N"/>
</dbReference>
<name>A0AAX6MGX2_9PEZI</name>
<dbReference type="Gene3D" id="3.40.50.10810">
    <property type="entry name" value="Tandem AAA-ATPase domain"/>
    <property type="match status" value="1"/>
</dbReference>
<comment type="subcellular location">
    <subcellularLocation>
        <location evidence="1">Nucleus</location>
    </subcellularLocation>
</comment>
<feature type="compositionally biased region" description="Acidic residues" evidence="6">
    <location>
        <begin position="515"/>
        <end position="536"/>
    </location>
</feature>
<evidence type="ECO:0000259" key="7">
    <source>
        <dbReference type="PROSITE" id="PS51192"/>
    </source>
</evidence>
<organism evidence="9 10">
    <name type="scientific">Daldinia eschscholtzii</name>
    <dbReference type="NCBI Taxonomy" id="292717"/>
    <lineage>
        <taxon>Eukaryota</taxon>
        <taxon>Fungi</taxon>
        <taxon>Dikarya</taxon>
        <taxon>Ascomycota</taxon>
        <taxon>Pezizomycotina</taxon>
        <taxon>Sordariomycetes</taxon>
        <taxon>Xylariomycetidae</taxon>
        <taxon>Xylariales</taxon>
        <taxon>Hypoxylaceae</taxon>
        <taxon>Daldinia</taxon>
    </lineage>
</organism>
<dbReference type="InterPro" id="IPR001650">
    <property type="entry name" value="Helicase_C-like"/>
</dbReference>
<dbReference type="InterPro" id="IPR049730">
    <property type="entry name" value="SNF2/RAD54-like_C"/>
</dbReference>
<dbReference type="PROSITE" id="PS51192">
    <property type="entry name" value="HELICASE_ATP_BIND_1"/>
    <property type="match status" value="1"/>
</dbReference>
<comment type="caution">
    <text evidence="9">The sequence shown here is derived from an EMBL/GenBank/DDBJ whole genome shotgun (WGS) entry which is preliminary data.</text>
</comment>
<dbReference type="PANTHER" id="PTHR45623">
    <property type="entry name" value="CHROMODOMAIN-HELICASE-DNA-BINDING PROTEIN 3-RELATED-RELATED"/>
    <property type="match status" value="1"/>
</dbReference>
<evidence type="ECO:0000256" key="5">
    <source>
        <dbReference type="ARBA" id="ARBA00023242"/>
    </source>
</evidence>
<evidence type="ECO:0000313" key="10">
    <source>
        <dbReference type="Proteomes" id="UP001369815"/>
    </source>
</evidence>
<keyword evidence="2" id="KW-0547">Nucleotide-binding</keyword>
<protein>
    <submittedName>
        <fullName evidence="9">Uncharacterized protein</fullName>
    </submittedName>
</protein>
<evidence type="ECO:0000313" key="9">
    <source>
        <dbReference type="EMBL" id="KAK6951412.1"/>
    </source>
</evidence>